<feature type="chain" id="PRO_5038048125" description="Lipoprotein" evidence="1">
    <location>
        <begin position="21"/>
        <end position="202"/>
    </location>
</feature>
<sequence length="202" mass="22171">MKIFRPILTLGLCASFMACAPANIPSDAAREWGFLTSHVWTWGEKLDQGCVSWMAKEAWASVQIFVETEGPCPRTDSFSPLNGKGLSYDSSRDHLTFQGYWPWSTSVFTDLIVFDDKGMWVETLPCPYTLSSAQIGTMKIAAKQALKTAKTAGEEKMLTRINERLAVMDGAALSSSQGGCTDVPADRAASQSSRDLKLWVTD</sequence>
<name>A0A918NH26_9PROT</name>
<evidence type="ECO:0000313" key="2">
    <source>
        <dbReference type="EMBL" id="GGX67144.1"/>
    </source>
</evidence>
<accession>A0A918NH26</accession>
<dbReference type="PROSITE" id="PS51257">
    <property type="entry name" value="PROKAR_LIPOPROTEIN"/>
    <property type="match status" value="1"/>
</dbReference>
<comment type="caution">
    <text evidence="2">The sequence shown here is derived from an EMBL/GenBank/DDBJ whole genome shotgun (WGS) entry which is preliminary data.</text>
</comment>
<dbReference type="Proteomes" id="UP000600865">
    <property type="component" value="Unassembled WGS sequence"/>
</dbReference>
<dbReference type="EMBL" id="BMYV01000002">
    <property type="protein sequence ID" value="GGX67144.1"/>
    <property type="molecule type" value="Genomic_DNA"/>
</dbReference>
<reference evidence="2 3" key="1">
    <citation type="journal article" date="2014" name="Int. J. Syst. Evol. Microbiol.">
        <title>Complete genome sequence of Corynebacterium casei LMG S-19264T (=DSM 44701T), isolated from a smear-ripened cheese.</title>
        <authorList>
            <consortium name="US DOE Joint Genome Institute (JGI-PGF)"/>
            <person name="Walter F."/>
            <person name="Albersmeier A."/>
            <person name="Kalinowski J."/>
            <person name="Ruckert C."/>
        </authorList>
    </citation>
    <scope>NUCLEOTIDE SEQUENCE [LARGE SCALE GENOMIC DNA]</scope>
    <source>
        <strain evidence="2 3">KCTC 23968</strain>
    </source>
</reference>
<proteinExistence type="predicted"/>
<protein>
    <recommendedName>
        <fullName evidence="4">Lipoprotein</fullName>
    </recommendedName>
</protein>
<gene>
    <name evidence="2" type="ORF">GCM10011309_16000</name>
</gene>
<evidence type="ECO:0000256" key="1">
    <source>
        <dbReference type="SAM" id="SignalP"/>
    </source>
</evidence>
<keyword evidence="3" id="KW-1185">Reference proteome</keyword>
<dbReference type="RefSeq" id="WP_189584068.1">
    <property type="nucleotide sequence ID" value="NZ_BMYV01000002.1"/>
</dbReference>
<evidence type="ECO:0008006" key="4">
    <source>
        <dbReference type="Google" id="ProtNLM"/>
    </source>
</evidence>
<organism evidence="2 3">
    <name type="scientific">Litorimonas cladophorae</name>
    <dbReference type="NCBI Taxonomy" id="1220491"/>
    <lineage>
        <taxon>Bacteria</taxon>
        <taxon>Pseudomonadati</taxon>
        <taxon>Pseudomonadota</taxon>
        <taxon>Alphaproteobacteria</taxon>
        <taxon>Maricaulales</taxon>
        <taxon>Robiginitomaculaceae</taxon>
    </lineage>
</organism>
<dbReference type="AlphaFoldDB" id="A0A918NH26"/>
<keyword evidence="1" id="KW-0732">Signal</keyword>
<feature type="signal peptide" evidence="1">
    <location>
        <begin position="1"/>
        <end position="20"/>
    </location>
</feature>
<evidence type="ECO:0000313" key="3">
    <source>
        <dbReference type="Proteomes" id="UP000600865"/>
    </source>
</evidence>